<reference evidence="1" key="1">
    <citation type="submission" date="2020-08" db="EMBL/GenBank/DDBJ databases">
        <title>Genome sequencing and assembly of the red palm weevil Rhynchophorus ferrugineus.</title>
        <authorList>
            <person name="Dias G.B."/>
            <person name="Bergman C.M."/>
            <person name="Manee M."/>
        </authorList>
    </citation>
    <scope>NUCLEOTIDE SEQUENCE</scope>
    <source>
        <strain evidence="1">AA-2017</strain>
        <tissue evidence="1">Whole larva</tissue>
    </source>
</reference>
<accession>A0A834HP81</accession>
<organism evidence="1 2">
    <name type="scientific">Rhynchophorus ferrugineus</name>
    <name type="common">Red palm weevil</name>
    <name type="synonym">Curculio ferrugineus</name>
    <dbReference type="NCBI Taxonomy" id="354439"/>
    <lineage>
        <taxon>Eukaryota</taxon>
        <taxon>Metazoa</taxon>
        <taxon>Ecdysozoa</taxon>
        <taxon>Arthropoda</taxon>
        <taxon>Hexapoda</taxon>
        <taxon>Insecta</taxon>
        <taxon>Pterygota</taxon>
        <taxon>Neoptera</taxon>
        <taxon>Endopterygota</taxon>
        <taxon>Coleoptera</taxon>
        <taxon>Polyphaga</taxon>
        <taxon>Cucujiformia</taxon>
        <taxon>Curculionidae</taxon>
        <taxon>Dryophthorinae</taxon>
        <taxon>Rhynchophorus</taxon>
    </lineage>
</organism>
<evidence type="ECO:0000313" key="1">
    <source>
        <dbReference type="EMBL" id="KAF7265208.1"/>
    </source>
</evidence>
<gene>
    <name evidence="1" type="ORF">GWI33_021319</name>
</gene>
<name>A0A834HP81_RHYFE</name>
<keyword evidence="2" id="KW-1185">Reference proteome</keyword>
<protein>
    <submittedName>
        <fullName evidence="1">Uncharacterized protein</fullName>
    </submittedName>
</protein>
<evidence type="ECO:0000313" key="2">
    <source>
        <dbReference type="Proteomes" id="UP000625711"/>
    </source>
</evidence>
<proteinExistence type="predicted"/>
<dbReference type="Proteomes" id="UP000625711">
    <property type="component" value="Unassembled WGS sequence"/>
</dbReference>
<dbReference type="AlphaFoldDB" id="A0A834HP81"/>
<dbReference type="OrthoDB" id="8191506at2759"/>
<dbReference type="EMBL" id="JAACXV010014635">
    <property type="protein sequence ID" value="KAF7265208.1"/>
    <property type="molecule type" value="Genomic_DNA"/>
</dbReference>
<comment type="caution">
    <text evidence="1">The sequence shown here is derived from an EMBL/GenBank/DDBJ whole genome shotgun (WGS) entry which is preliminary data.</text>
</comment>
<sequence>MNKCKQLDTHKKIVRNTELWQARKVNDVGVSSSRFLQKTEITPDVHTKSAYNKEFHTPEMQSTLKISKSVDSVTKPRNTLGVSAVNKNELASEEKVSKKVNFPYGQFVFKDLIPLCSEGTKSVPLIVNRGPVLQKDPEPKLNNFIDNEVKEGNKQFYLARSPKESCNKFVSVTKPLHLYQILQISDSG</sequence>